<dbReference type="AlphaFoldDB" id="A0A9P7JS52"/>
<keyword evidence="2" id="KW-1185">Reference proteome</keyword>
<protein>
    <submittedName>
        <fullName evidence="1">Uncharacterized protein</fullName>
    </submittedName>
</protein>
<organism evidence="1 2">
    <name type="scientific">Suillus discolor</name>
    <dbReference type="NCBI Taxonomy" id="1912936"/>
    <lineage>
        <taxon>Eukaryota</taxon>
        <taxon>Fungi</taxon>
        <taxon>Dikarya</taxon>
        <taxon>Basidiomycota</taxon>
        <taxon>Agaricomycotina</taxon>
        <taxon>Agaricomycetes</taxon>
        <taxon>Agaricomycetidae</taxon>
        <taxon>Boletales</taxon>
        <taxon>Suillineae</taxon>
        <taxon>Suillaceae</taxon>
        <taxon>Suillus</taxon>
    </lineage>
</organism>
<name>A0A9P7JS52_9AGAM</name>
<gene>
    <name evidence="1" type="ORF">F5147DRAFT_272629</name>
</gene>
<dbReference type="EMBL" id="JABBWM010000042">
    <property type="protein sequence ID" value="KAG2104095.1"/>
    <property type="molecule type" value="Genomic_DNA"/>
</dbReference>
<comment type="caution">
    <text evidence="1">The sequence shown here is derived from an EMBL/GenBank/DDBJ whole genome shotgun (WGS) entry which is preliminary data.</text>
</comment>
<sequence>MPVTALRSLLLFFDGIIKETLRLHPSCPVMDRVASNANTLPLQFPTRSRSSICTSAAATLEGAYSIIPILAANRHREIAVVHYSVMIPATMWQCLIQQGYTISSRVYDRMYDRKKLLQQKAFARHQAGGILVFH</sequence>
<dbReference type="RefSeq" id="XP_041290800.1">
    <property type="nucleotide sequence ID" value="XM_041428971.1"/>
</dbReference>
<dbReference type="OrthoDB" id="3203564at2759"/>
<accession>A0A9P7JS52</accession>
<dbReference type="Proteomes" id="UP000823399">
    <property type="component" value="Unassembled WGS sequence"/>
</dbReference>
<proteinExistence type="predicted"/>
<dbReference type="GeneID" id="64691230"/>
<reference evidence="1" key="1">
    <citation type="journal article" date="2020" name="New Phytol.">
        <title>Comparative genomics reveals dynamic genome evolution in host specialist ectomycorrhizal fungi.</title>
        <authorList>
            <person name="Lofgren L.A."/>
            <person name="Nguyen N.H."/>
            <person name="Vilgalys R."/>
            <person name="Ruytinx J."/>
            <person name="Liao H.L."/>
            <person name="Branco S."/>
            <person name="Kuo A."/>
            <person name="LaButti K."/>
            <person name="Lipzen A."/>
            <person name="Andreopoulos W."/>
            <person name="Pangilinan J."/>
            <person name="Riley R."/>
            <person name="Hundley H."/>
            <person name="Na H."/>
            <person name="Barry K."/>
            <person name="Grigoriev I.V."/>
            <person name="Stajich J.E."/>
            <person name="Kennedy P.G."/>
        </authorList>
    </citation>
    <scope>NUCLEOTIDE SEQUENCE</scope>
    <source>
        <strain evidence="1">FC423</strain>
    </source>
</reference>
<evidence type="ECO:0000313" key="2">
    <source>
        <dbReference type="Proteomes" id="UP000823399"/>
    </source>
</evidence>
<evidence type="ECO:0000313" key="1">
    <source>
        <dbReference type="EMBL" id="KAG2104095.1"/>
    </source>
</evidence>